<proteinExistence type="inferred from homology"/>
<dbReference type="GO" id="GO:0005524">
    <property type="term" value="F:ATP binding"/>
    <property type="evidence" value="ECO:0007669"/>
    <property type="project" value="UniProtKB-KW"/>
</dbReference>
<dbReference type="EMBL" id="CADDTS010000001">
    <property type="protein sequence ID" value="CAB1206367.1"/>
    <property type="molecule type" value="Genomic_DNA"/>
</dbReference>
<dbReference type="InterPro" id="IPR003593">
    <property type="entry name" value="AAA+_ATPase"/>
</dbReference>
<dbReference type="PANTHER" id="PTHR19211">
    <property type="entry name" value="ATP-BINDING TRANSPORT PROTEIN-RELATED"/>
    <property type="match status" value="1"/>
</dbReference>
<feature type="coiled-coil region" evidence="6">
    <location>
        <begin position="668"/>
        <end position="702"/>
    </location>
</feature>
<keyword evidence="6" id="KW-0175">Coiled coil</keyword>
<feature type="domain" description="ABC transporter" evidence="7">
    <location>
        <begin position="372"/>
        <end position="587"/>
    </location>
</feature>
<keyword evidence="2" id="KW-0547">Nucleotide-binding</keyword>
<dbReference type="InterPro" id="IPR032781">
    <property type="entry name" value="ABC_tran_Xtn"/>
</dbReference>
<comment type="caution">
    <text evidence="8">The sequence shown here is derived from an EMBL/GenBank/DDBJ whole genome shotgun (WGS) entry which is preliminary data.</text>
</comment>
<keyword evidence="1" id="KW-0677">Repeat</keyword>
<dbReference type="SUPFAM" id="SSF52540">
    <property type="entry name" value="P-loop containing nucleoside triphosphate hydrolases"/>
    <property type="match status" value="2"/>
</dbReference>
<dbReference type="FunFam" id="3.40.50.300:FF:000011">
    <property type="entry name" value="Putative ABC transporter ATP-binding component"/>
    <property type="match status" value="1"/>
</dbReference>
<evidence type="ECO:0000256" key="1">
    <source>
        <dbReference type="ARBA" id="ARBA00022737"/>
    </source>
</evidence>
<accession>A0A811G798</accession>
<dbReference type="Proteomes" id="UP000489961">
    <property type="component" value="Unassembled WGS sequence"/>
</dbReference>
<evidence type="ECO:0000256" key="4">
    <source>
        <dbReference type="ARBA" id="ARBA00061571"/>
    </source>
</evidence>
<organism evidence="8 9">
    <name type="scientific">Acinetobacter bouvetii</name>
    <dbReference type="NCBI Taxonomy" id="202951"/>
    <lineage>
        <taxon>Bacteria</taxon>
        <taxon>Pseudomonadati</taxon>
        <taxon>Pseudomonadota</taxon>
        <taxon>Gammaproteobacteria</taxon>
        <taxon>Moraxellales</taxon>
        <taxon>Moraxellaceae</taxon>
        <taxon>Acinetobacter</taxon>
    </lineage>
</organism>
<dbReference type="Pfam" id="PF00005">
    <property type="entry name" value="ABC_tran"/>
    <property type="match status" value="2"/>
</dbReference>
<dbReference type="AlphaFoldDB" id="A0A811G798"/>
<dbReference type="InterPro" id="IPR027417">
    <property type="entry name" value="P-loop_NTPase"/>
</dbReference>
<evidence type="ECO:0000256" key="3">
    <source>
        <dbReference type="ARBA" id="ARBA00022840"/>
    </source>
</evidence>
<evidence type="ECO:0000259" key="7">
    <source>
        <dbReference type="PROSITE" id="PS50893"/>
    </source>
</evidence>
<dbReference type="SMART" id="SM00382">
    <property type="entry name" value="AAA"/>
    <property type="match status" value="2"/>
</dbReference>
<dbReference type="InterPro" id="IPR017871">
    <property type="entry name" value="ABC_transporter-like_CS"/>
</dbReference>
<sequence length="704" mass="79728">MLKIELLFYFLTKGLFLHNLSHFYKSVKNQFTVKESCTAFFFSESLPLEYAHHSSHLDISMIQLDQLSIRRGGRVLFQKASMQLHPGWKIGLTGVNGAGKSTLFAALLGGMESDGGSLTRPAVWTVAHMAQEIKALDMKAIDFVLSGDEEYWEIQHQLEHPENLDNEELAHLYGRFDEINGYSAPSKASQLMAGLGFFEHQSQLDVSSFSGGWRMRLNLARTLMSRSDLLLLDEPTNHLDLDAILWLEDWLKAYEGTLILISHDRDFLDAITDHILHIENQELILYTGNYSTFERTRSERLAQQQQAYEKQLETRAHLQKYIDRFKAQATKAKQAQSRIKQLERMQELSAAHVDTPFTFSFREPTKMSSPLLQLEHADIGYGEKLIVTNVNLQITPTSRIGLLGMNGAGKSTLIKSLVGDLTLLQGQRKDSELLNIGYFAQHQMDALDGNASPMLQLARIADKKISEATLRAFLGSFGFSGERMDTPSESFSGGERARLALALIVWQRPNVLILDEPTNHLDLDMRHALTMALQDFEGAVVLVSHERQLVASVCDELILVHGGQSREFDGDLTAYADWLRQARNEMIKNGQKPAAPVQSQVEVKPTISKVDKEAQRKEAARRRELSRPVRKNIEKIEAKIGKIQPRLAQIEELLGDSTLYEANRKDDLMRLMNEQTELKVQVAEAEEQMLELMMELEELESSFE</sequence>
<evidence type="ECO:0000313" key="8">
    <source>
        <dbReference type="EMBL" id="CAB1206367.1"/>
    </source>
</evidence>
<dbReference type="PROSITE" id="PS50893">
    <property type="entry name" value="ABC_TRANSPORTER_2"/>
    <property type="match status" value="2"/>
</dbReference>
<dbReference type="InterPro" id="IPR003439">
    <property type="entry name" value="ABC_transporter-like_ATP-bd"/>
</dbReference>
<reference evidence="8 9" key="1">
    <citation type="submission" date="2020-02" db="EMBL/GenBank/DDBJ databases">
        <authorList>
            <person name="Chaudhuri R."/>
        </authorList>
    </citation>
    <scope>NUCLEOTIDE SEQUENCE [LARGE SCALE GENOMIC DNA]</scope>
    <source>
        <strain evidence="8">SFB21</strain>
    </source>
</reference>
<evidence type="ECO:0000256" key="6">
    <source>
        <dbReference type="SAM" id="Coils"/>
    </source>
</evidence>
<gene>
    <name evidence="8" type="primary">yheS_1</name>
    <name evidence="8" type="ORF">SFB21_0001</name>
</gene>
<comment type="similarity">
    <text evidence="4">Belongs to the ABC transporter superfamily. ABCF family. YheS subfamily.</text>
</comment>
<protein>
    <recommendedName>
        <fullName evidence="5">Probable ATP-binding protein YheS</fullName>
    </recommendedName>
</protein>
<evidence type="ECO:0000256" key="5">
    <source>
        <dbReference type="ARBA" id="ARBA00069073"/>
    </source>
</evidence>
<dbReference type="PANTHER" id="PTHR19211:SF14">
    <property type="entry name" value="ATP-BINDING CASSETTE SUB-FAMILY F MEMBER 1"/>
    <property type="match status" value="1"/>
</dbReference>
<name>A0A811G798_9GAMM</name>
<dbReference type="Pfam" id="PF12848">
    <property type="entry name" value="ABC_tran_Xtn"/>
    <property type="match status" value="1"/>
</dbReference>
<dbReference type="PROSITE" id="PS00211">
    <property type="entry name" value="ABC_TRANSPORTER_1"/>
    <property type="match status" value="2"/>
</dbReference>
<feature type="domain" description="ABC transporter" evidence="7">
    <location>
        <begin position="62"/>
        <end position="305"/>
    </location>
</feature>
<keyword evidence="3 8" id="KW-0067">ATP-binding</keyword>
<dbReference type="Gene3D" id="3.40.50.300">
    <property type="entry name" value="P-loop containing nucleotide triphosphate hydrolases"/>
    <property type="match status" value="2"/>
</dbReference>
<dbReference type="CDD" id="cd03221">
    <property type="entry name" value="ABCF_EF-3"/>
    <property type="match status" value="2"/>
</dbReference>
<dbReference type="FunFam" id="3.40.50.300:FF:002053">
    <property type="entry name" value="ABC transporter ATP-binding protein"/>
    <property type="match status" value="1"/>
</dbReference>
<evidence type="ECO:0000256" key="2">
    <source>
        <dbReference type="ARBA" id="ARBA00022741"/>
    </source>
</evidence>
<evidence type="ECO:0000313" key="9">
    <source>
        <dbReference type="Proteomes" id="UP000489961"/>
    </source>
</evidence>
<dbReference type="GO" id="GO:0016887">
    <property type="term" value="F:ATP hydrolysis activity"/>
    <property type="evidence" value="ECO:0007669"/>
    <property type="project" value="InterPro"/>
</dbReference>
<dbReference type="InterPro" id="IPR050611">
    <property type="entry name" value="ABCF"/>
</dbReference>